<dbReference type="PANTHER" id="PTHR11496:SF102">
    <property type="entry name" value="ALCOHOL DEHYDROGENASE 4"/>
    <property type="match status" value="1"/>
</dbReference>
<protein>
    <submittedName>
        <fullName evidence="6">Alcohol dehydrogenase</fullName>
    </submittedName>
</protein>
<evidence type="ECO:0000256" key="2">
    <source>
        <dbReference type="ARBA" id="ARBA00007358"/>
    </source>
</evidence>
<evidence type="ECO:0000259" key="4">
    <source>
        <dbReference type="Pfam" id="PF00465"/>
    </source>
</evidence>
<dbReference type="InterPro" id="IPR001670">
    <property type="entry name" value="ADH_Fe/GldA"/>
</dbReference>
<dbReference type="InterPro" id="IPR056798">
    <property type="entry name" value="ADH_Fe_C"/>
</dbReference>
<evidence type="ECO:0000256" key="1">
    <source>
        <dbReference type="ARBA" id="ARBA00001962"/>
    </source>
</evidence>
<dbReference type="STRING" id="83767.SAMN05660652_00088"/>
<gene>
    <name evidence="6" type="ORF">SAMN05660652_00088</name>
</gene>
<reference evidence="6 7" key="1">
    <citation type="submission" date="2016-10" db="EMBL/GenBank/DDBJ databases">
        <authorList>
            <person name="de Groot N.N."/>
        </authorList>
    </citation>
    <scope>NUCLEOTIDE SEQUENCE [LARGE SCALE GENOMIC DNA]</scope>
    <source>
        <strain evidence="6 7">DSM 5885</strain>
    </source>
</reference>
<proteinExistence type="inferred from homology"/>
<evidence type="ECO:0000313" key="7">
    <source>
        <dbReference type="Proteomes" id="UP000198607"/>
    </source>
</evidence>
<dbReference type="EMBL" id="FNCY01000001">
    <property type="protein sequence ID" value="SDG54676.1"/>
    <property type="molecule type" value="Genomic_DNA"/>
</dbReference>
<organism evidence="6 7">
    <name type="scientific">Propionivibrio dicarboxylicus</name>
    <dbReference type="NCBI Taxonomy" id="83767"/>
    <lineage>
        <taxon>Bacteria</taxon>
        <taxon>Pseudomonadati</taxon>
        <taxon>Pseudomonadota</taxon>
        <taxon>Betaproteobacteria</taxon>
        <taxon>Rhodocyclales</taxon>
        <taxon>Rhodocyclaceae</taxon>
        <taxon>Propionivibrio</taxon>
    </lineage>
</organism>
<dbReference type="InterPro" id="IPR039697">
    <property type="entry name" value="Alcohol_dehydrogenase_Fe"/>
</dbReference>
<dbReference type="Gene3D" id="1.20.1090.10">
    <property type="entry name" value="Dehydroquinate synthase-like - alpha domain"/>
    <property type="match status" value="1"/>
</dbReference>
<name>A0A1G7V4I5_9RHOO</name>
<feature type="domain" description="Alcohol dehydrogenase iron-type/glycerol dehydrogenase GldA" evidence="4">
    <location>
        <begin position="13"/>
        <end position="182"/>
    </location>
</feature>
<evidence type="ECO:0000256" key="3">
    <source>
        <dbReference type="ARBA" id="ARBA00023002"/>
    </source>
</evidence>
<sequence>MFELPFVFSRLPDIHFGAGTLARLPGLLRARGDTTLLVTGGASFRQSPAFDTLMQGLHDAGVAVEQVSVAGEPSPDFVDTVSARFRAEAPASVVSIGGGSAIDAGKAISAMLTQEGSVRDFLEGQETRRHDGRKRPFIAVPTSSGTGAEATKNAVLSAVGPNGFKNSLRHDNFMPDVALVDPALTLGCPPAVTAACGLDALTQLLEAYVSTKASPLTDALAWSGLDAFAAGFLRACENGADDLDARSRMAYAALVSGIVLSQAGLGLVHGFAGPIGGRCTMPHGEVCGTLLGETTRRTLAALSADGERQRLALDKYARVGALLAGRPARSTGEDCQALIDTLDGWIERFKLPRLGDYGLTNADFDAILSRSNGKNSPATLNRNEMEAILQARR</sequence>
<dbReference type="Proteomes" id="UP000198607">
    <property type="component" value="Unassembled WGS sequence"/>
</dbReference>
<dbReference type="RefSeq" id="WP_091931716.1">
    <property type="nucleotide sequence ID" value="NZ_FNCY01000001.1"/>
</dbReference>
<dbReference type="PANTHER" id="PTHR11496">
    <property type="entry name" value="ALCOHOL DEHYDROGENASE"/>
    <property type="match status" value="1"/>
</dbReference>
<dbReference type="Pfam" id="PF00465">
    <property type="entry name" value="Fe-ADH"/>
    <property type="match status" value="1"/>
</dbReference>
<feature type="domain" description="Fe-containing alcohol dehydrogenase-like C-terminal" evidence="5">
    <location>
        <begin position="193"/>
        <end position="391"/>
    </location>
</feature>
<dbReference type="GO" id="GO:0004022">
    <property type="term" value="F:alcohol dehydrogenase (NAD+) activity"/>
    <property type="evidence" value="ECO:0007669"/>
    <property type="project" value="TreeGrafter"/>
</dbReference>
<dbReference type="FunFam" id="3.40.50.1970:FF:000003">
    <property type="entry name" value="Alcohol dehydrogenase, iron-containing"/>
    <property type="match status" value="1"/>
</dbReference>
<evidence type="ECO:0000259" key="5">
    <source>
        <dbReference type="Pfam" id="PF25137"/>
    </source>
</evidence>
<keyword evidence="3" id="KW-0560">Oxidoreductase</keyword>
<comment type="similarity">
    <text evidence="2">Belongs to the iron-containing alcohol dehydrogenase family.</text>
</comment>
<comment type="cofactor">
    <cofactor evidence="1">
        <name>Fe cation</name>
        <dbReference type="ChEBI" id="CHEBI:24875"/>
    </cofactor>
</comment>
<keyword evidence="7" id="KW-1185">Reference proteome</keyword>
<accession>A0A1G7V4I5</accession>
<dbReference type="CDD" id="cd08183">
    <property type="entry name" value="Fe-ADH-like"/>
    <property type="match status" value="1"/>
</dbReference>
<dbReference type="OrthoDB" id="9815791at2"/>
<dbReference type="AlphaFoldDB" id="A0A1G7V4I5"/>
<dbReference type="Gene3D" id="3.40.50.1970">
    <property type="match status" value="1"/>
</dbReference>
<dbReference type="Pfam" id="PF25137">
    <property type="entry name" value="ADH_Fe_C"/>
    <property type="match status" value="1"/>
</dbReference>
<evidence type="ECO:0000313" key="6">
    <source>
        <dbReference type="EMBL" id="SDG54676.1"/>
    </source>
</evidence>
<dbReference type="SUPFAM" id="SSF56796">
    <property type="entry name" value="Dehydroquinate synthase-like"/>
    <property type="match status" value="1"/>
</dbReference>
<dbReference type="GO" id="GO:0046872">
    <property type="term" value="F:metal ion binding"/>
    <property type="evidence" value="ECO:0007669"/>
    <property type="project" value="InterPro"/>
</dbReference>